<dbReference type="InterPro" id="IPR052043">
    <property type="entry name" value="PolySaccharide_Degr_Enz"/>
</dbReference>
<dbReference type="EMBL" id="FWWU01000002">
    <property type="protein sequence ID" value="SMB78235.1"/>
    <property type="molecule type" value="Genomic_DNA"/>
</dbReference>
<keyword evidence="1 2" id="KW-0378">Hydrolase</keyword>
<dbReference type="STRING" id="695939.SAMN00790413_06564"/>
<evidence type="ECO:0000313" key="2">
    <source>
        <dbReference type="EMBL" id="SMB78235.1"/>
    </source>
</evidence>
<proteinExistence type="predicted"/>
<dbReference type="SUPFAM" id="SSF48208">
    <property type="entry name" value="Six-hairpin glycosidases"/>
    <property type="match status" value="1"/>
</dbReference>
<evidence type="ECO:0000313" key="3">
    <source>
        <dbReference type="Proteomes" id="UP000192582"/>
    </source>
</evidence>
<dbReference type="Proteomes" id="UP000192582">
    <property type="component" value="Unassembled WGS sequence"/>
</dbReference>
<organism evidence="2 3">
    <name type="scientific">Deinococcus hopiensis KR-140</name>
    <dbReference type="NCBI Taxonomy" id="695939"/>
    <lineage>
        <taxon>Bacteria</taxon>
        <taxon>Thermotogati</taxon>
        <taxon>Deinococcota</taxon>
        <taxon>Deinococci</taxon>
        <taxon>Deinococcales</taxon>
        <taxon>Deinococcaceae</taxon>
        <taxon>Deinococcus</taxon>
    </lineage>
</organism>
<dbReference type="GO" id="GO:0005975">
    <property type="term" value="P:carbohydrate metabolic process"/>
    <property type="evidence" value="ECO:0007669"/>
    <property type="project" value="InterPro"/>
</dbReference>
<dbReference type="AlphaFoldDB" id="A0A1W1UAX4"/>
<dbReference type="InterPro" id="IPR010905">
    <property type="entry name" value="Glyco_hydro_88"/>
</dbReference>
<reference evidence="2 3" key="1">
    <citation type="submission" date="2017-04" db="EMBL/GenBank/DDBJ databases">
        <authorList>
            <person name="Afonso C.L."/>
            <person name="Miller P.J."/>
            <person name="Scott M.A."/>
            <person name="Spackman E."/>
            <person name="Goraichik I."/>
            <person name="Dimitrov K.M."/>
            <person name="Suarez D.L."/>
            <person name="Swayne D.E."/>
        </authorList>
    </citation>
    <scope>NUCLEOTIDE SEQUENCE [LARGE SCALE GENOMIC DNA]</scope>
    <source>
        <strain evidence="2 3">KR-140</strain>
    </source>
</reference>
<dbReference type="OrthoDB" id="6381507at2"/>
<dbReference type="Gene3D" id="1.50.10.10">
    <property type="match status" value="1"/>
</dbReference>
<sequence length="332" mass="36535">MRHFNSPPTSAVTPRLDPLVVRVREAALAMQRKDWEQGVMAQVFLEAGEGSRVAQLVRAALIYKGGEGTIATLGNSGGLIDCAMLGEALWRAAQATGEAALQEAEAHLRRYILERARRAPDGTLYHAAQQRWVDSFHCAPPYLAAVGEHDEAIRQVEGLRLYLWNAKARLYSHIWDDEAQRFENPAFWGVGNGWAAAGLTRVIGALPAHRQPDRERLTTYLRELLDGCLAFQRPDGLFHNVLDRPDSFVETNAAQMLAYAIYSGLRGGWLGPSYREAADRMRRAARAQVDALGFVQGVCGAPSFDAPGVAPEGQAFFLLMESAAERQAPEQP</sequence>
<gene>
    <name evidence="2" type="ORF">SAMN00790413_06564</name>
</gene>
<protein>
    <submittedName>
        <fullName evidence="2">Rhamnogalacturonyl hydrolase YesR</fullName>
    </submittedName>
</protein>
<dbReference type="GO" id="GO:0016787">
    <property type="term" value="F:hydrolase activity"/>
    <property type="evidence" value="ECO:0007669"/>
    <property type="project" value="UniProtKB-KW"/>
</dbReference>
<name>A0A1W1UAX4_9DEIO</name>
<dbReference type="PANTHER" id="PTHR33886:SF8">
    <property type="entry name" value="UNSATURATED RHAMNOGALACTURONAN HYDROLASE (EUROFUNG)"/>
    <property type="match status" value="1"/>
</dbReference>
<evidence type="ECO:0000256" key="1">
    <source>
        <dbReference type="ARBA" id="ARBA00022801"/>
    </source>
</evidence>
<dbReference type="RefSeq" id="WP_084045151.1">
    <property type="nucleotide sequence ID" value="NZ_FWWU01000002.1"/>
</dbReference>
<dbReference type="PANTHER" id="PTHR33886">
    <property type="entry name" value="UNSATURATED RHAMNOGALACTURONAN HYDROLASE (EUROFUNG)"/>
    <property type="match status" value="1"/>
</dbReference>
<accession>A0A1W1UAX4</accession>
<dbReference type="InterPro" id="IPR008928">
    <property type="entry name" value="6-hairpin_glycosidase_sf"/>
</dbReference>
<dbReference type="Pfam" id="PF07470">
    <property type="entry name" value="Glyco_hydro_88"/>
    <property type="match status" value="1"/>
</dbReference>
<keyword evidence="3" id="KW-1185">Reference proteome</keyword>
<dbReference type="InterPro" id="IPR012341">
    <property type="entry name" value="6hp_glycosidase-like_sf"/>
</dbReference>